<reference evidence="1 2" key="1">
    <citation type="submission" date="2017-07" db="EMBL/GenBank/DDBJ databases">
        <title>Mechanisms for carbon and nitrogen cycling indicate functional differentiation within the Candidate Phyla Radiation.</title>
        <authorList>
            <person name="Danczak R.E."/>
            <person name="Johnston M.D."/>
            <person name="Kenah C."/>
            <person name="Slattery M."/>
            <person name="Wrighton K.C."/>
            <person name="Wilkins M.J."/>
        </authorList>
    </citation>
    <scope>NUCLEOTIDE SEQUENCE [LARGE SCALE GENOMIC DNA]</scope>
    <source>
        <strain evidence="1">Licking1014_85</strain>
    </source>
</reference>
<evidence type="ECO:0000313" key="2">
    <source>
        <dbReference type="Proteomes" id="UP000315589"/>
    </source>
</evidence>
<dbReference type="EMBL" id="VMGI01000001">
    <property type="protein sequence ID" value="TSC94187.1"/>
    <property type="molecule type" value="Genomic_DNA"/>
</dbReference>
<dbReference type="AlphaFoldDB" id="A0A554LMU7"/>
<proteinExistence type="predicted"/>
<dbReference type="Proteomes" id="UP000315589">
    <property type="component" value="Unassembled WGS sequence"/>
</dbReference>
<protein>
    <recommendedName>
        <fullName evidence="3">Response regulatory domain-containing protein</fullName>
    </recommendedName>
</protein>
<comment type="caution">
    <text evidence="1">The sequence shown here is derived from an EMBL/GenBank/DDBJ whole genome shotgun (WGS) entry which is preliminary data.</text>
</comment>
<name>A0A554LMU7_9BACT</name>
<accession>A0A554LMU7</accession>
<evidence type="ECO:0008006" key="3">
    <source>
        <dbReference type="Google" id="ProtNLM"/>
    </source>
</evidence>
<gene>
    <name evidence="1" type="ORF">CEN91_8</name>
</gene>
<sequence>MEQLERRILVLEYDEDIKCLRKVFESMGIVSAVDFVSVSDLTRSNIEDLFDPRNNYNLLIFEPMYFYRRNELNITALLSRFREAFPVAKTLAIASLPMNYYKVKFGISIEVDRYMEKVYRVQSFIETVKGLLGLQN</sequence>
<organism evidence="1 2">
    <name type="scientific">Candidatus Berkelbacteria bacterium Licking1014_85</name>
    <dbReference type="NCBI Taxonomy" id="2017148"/>
    <lineage>
        <taxon>Bacteria</taxon>
        <taxon>Candidatus Berkelbacteria</taxon>
    </lineage>
</organism>
<evidence type="ECO:0000313" key="1">
    <source>
        <dbReference type="EMBL" id="TSC94187.1"/>
    </source>
</evidence>